<keyword evidence="1" id="KW-0472">Membrane</keyword>
<dbReference type="EMBL" id="CP003538">
    <property type="protein sequence ID" value="AGH97515.1"/>
    <property type="molecule type" value="Genomic_DNA"/>
</dbReference>
<evidence type="ECO:0000313" key="3">
    <source>
        <dbReference type="EMBL" id="AGH97515.1"/>
    </source>
</evidence>
<evidence type="ECO:0000256" key="2">
    <source>
        <dbReference type="SAM" id="SignalP"/>
    </source>
</evidence>
<feature type="transmembrane region" description="Helical" evidence="1">
    <location>
        <begin position="178"/>
        <end position="199"/>
    </location>
</feature>
<evidence type="ECO:0000256" key="1">
    <source>
        <dbReference type="SAM" id="Phobius"/>
    </source>
</evidence>
<keyword evidence="2" id="KW-0732">Signal</keyword>
<reference evidence="3 4" key="1">
    <citation type="journal article" date="2013" name="ISME J.">
        <title>By their genes ye shall know them: genomic signatures of predatory bacteria.</title>
        <authorList>
            <person name="Pasternak Z."/>
            <person name="Pietrokovski S."/>
            <person name="Rotem O."/>
            <person name="Gophna U."/>
            <person name="Lurie-Weinberger M.N."/>
            <person name="Jurkevitch E."/>
        </authorList>
    </citation>
    <scope>NUCLEOTIDE SEQUENCE [LARGE SCALE GENOMIC DNA]</scope>
    <source>
        <strain evidence="3">EPB</strain>
    </source>
</reference>
<proteinExistence type="predicted"/>
<feature type="transmembrane region" description="Helical" evidence="1">
    <location>
        <begin position="211"/>
        <end position="237"/>
    </location>
</feature>
<feature type="chain" id="PRO_5004060284" evidence="2">
    <location>
        <begin position="29"/>
        <end position="271"/>
    </location>
</feature>
<accession>M4VGC6</accession>
<organism evidence="3 4">
    <name type="scientific">Micavibrio aeruginosavorus EPB</name>
    <dbReference type="NCBI Taxonomy" id="349215"/>
    <lineage>
        <taxon>Bacteria</taxon>
        <taxon>Pseudomonadati</taxon>
        <taxon>Bdellovibrionota</taxon>
        <taxon>Bdellovibrionia</taxon>
        <taxon>Bdellovibrionales</taxon>
        <taxon>Pseudobdellovibrionaceae</taxon>
        <taxon>Micavibrio</taxon>
    </lineage>
</organism>
<dbReference type="RefSeq" id="WP_015467067.1">
    <property type="nucleotide sequence ID" value="NC_020812.1"/>
</dbReference>
<keyword evidence="1" id="KW-0812">Transmembrane</keyword>
<dbReference type="AlphaFoldDB" id="M4VGC6"/>
<dbReference type="KEGG" id="man:A11S_691"/>
<feature type="signal peptide" evidence="2">
    <location>
        <begin position="1"/>
        <end position="28"/>
    </location>
</feature>
<evidence type="ECO:0000313" key="4">
    <source>
        <dbReference type="Proteomes" id="UP000011932"/>
    </source>
</evidence>
<gene>
    <name evidence="3" type="ORF">A11S_691</name>
</gene>
<feature type="transmembrane region" description="Helical" evidence="1">
    <location>
        <begin position="243"/>
        <end position="261"/>
    </location>
</feature>
<keyword evidence="1" id="KW-1133">Transmembrane helix</keyword>
<dbReference type="Proteomes" id="UP000011932">
    <property type="component" value="Chromosome"/>
</dbReference>
<sequence length="271" mass="30613">MQVHKRQLKGVFVIALLCVLIFSPAAHAHRPYLVNKGTLTDPGGEIIVKGKRYGDGIFSTDPVTFEIRNRNGVVLANTPVADHVAVFCPHAKFCWAFPYGYLTPIVSGYKLDADNIDWDAQSKNDSGRGNFERYLSGDEKTLRDYDLDYPEFIKTYSGFEEVKMASIISPIMIVFDQFFILLGLLVLTFVPYLLYWLFFSKRWTQNKVLKYGIFLFGSCIFLGYCGFYFLALLVFGYTLSTPIFYLLAAIISGAVLGALFSKKTKRSALVE</sequence>
<protein>
    <submittedName>
        <fullName evidence="3">Uncharacterized protein</fullName>
    </submittedName>
</protein>
<dbReference type="HOGENOM" id="CLU_1026055_0_0_5"/>
<name>M4VGC6_9BACT</name>